<comment type="caution">
    <text evidence="1">The sequence shown here is derived from an EMBL/GenBank/DDBJ whole genome shotgun (WGS) entry which is preliminary data.</text>
</comment>
<evidence type="ECO:0000313" key="1">
    <source>
        <dbReference type="EMBL" id="KAK8489981.1"/>
    </source>
</evidence>
<name>A0ABR2AA74_9ROSI</name>
<proteinExistence type="predicted"/>
<dbReference type="Proteomes" id="UP001396334">
    <property type="component" value="Unassembled WGS sequence"/>
</dbReference>
<reference evidence="1 2" key="1">
    <citation type="journal article" date="2024" name="G3 (Bethesda)">
        <title>Genome assembly of Hibiscus sabdariffa L. provides insights into metabolisms of medicinal natural products.</title>
        <authorList>
            <person name="Kim T."/>
        </authorList>
    </citation>
    <scope>NUCLEOTIDE SEQUENCE [LARGE SCALE GENOMIC DNA]</scope>
    <source>
        <strain evidence="1">TK-2024</strain>
        <tissue evidence="1">Old leaves</tissue>
    </source>
</reference>
<protein>
    <submittedName>
        <fullName evidence="1">Uncharacterized protein</fullName>
    </submittedName>
</protein>
<sequence length="91" mass="10099">MGAVSCSILYTLDFSNNTPSPTINNNHSMPPKTNLCSIPPFSSTFPRNLHFHEKKKLQFNGFTAFSSSSSTQNQNPPQELVVPLEVDRCGR</sequence>
<gene>
    <name evidence="1" type="ORF">V6N11_065404</name>
</gene>
<evidence type="ECO:0000313" key="2">
    <source>
        <dbReference type="Proteomes" id="UP001396334"/>
    </source>
</evidence>
<organism evidence="1 2">
    <name type="scientific">Hibiscus sabdariffa</name>
    <name type="common">roselle</name>
    <dbReference type="NCBI Taxonomy" id="183260"/>
    <lineage>
        <taxon>Eukaryota</taxon>
        <taxon>Viridiplantae</taxon>
        <taxon>Streptophyta</taxon>
        <taxon>Embryophyta</taxon>
        <taxon>Tracheophyta</taxon>
        <taxon>Spermatophyta</taxon>
        <taxon>Magnoliopsida</taxon>
        <taxon>eudicotyledons</taxon>
        <taxon>Gunneridae</taxon>
        <taxon>Pentapetalae</taxon>
        <taxon>rosids</taxon>
        <taxon>malvids</taxon>
        <taxon>Malvales</taxon>
        <taxon>Malvaceae</taxon>
        <taxon>Malvoideae</taxon>
        <taxon>Hibiscus</taxon>
    </lineage>
</organism>
<keyword evidence="2" id="KW-1185">Reference proteome</keyword>
<accession>A0ABR2AA74</accession>
<dbReference type="EMBL" id="JBBPBN010000292">
    <property type="protein sequence ID" value="KAK8489981.1"/>
    <property type="molecule type" value="Genomic_DNA"/>
</dbReference>